<feature type="domain" description="Neuraminidase-like" evidence="4">
    <location>
        <begin position="945"/>
        <end position="1074"/>
    </location>
</feature>
<dbReference type="Pfam" id="PF18413">
    <property type="entry name" value="Neuraminidase"/>
    <property type="match status" value="1"/>
</dbReference>
<feature type="domain" description="ABC toxin N-terminal" evidence="5">
    <location>
        <begin position="797"/>
        <end position="914"/>
    </location>
</feature>
<dbReference type="STRING" id="1878942.GCA_900128755_00181"/>
<feature type="domain" description="Tc toxin complex TcA C-terminal TcB-binding" evidence="3">
    <location>
        <begin position="2191"/>
        <end position="2258"/>
    </location>
</feature>
<dbReference type="InterPro" id="IPR046839">
    <property type="entry name" value="ABC_toxin_N"/>
</dbReference>
<gene>
    <name evidence="6" type="ORF">CCS41_02045</name>
</gene>
<evidence type="ECO:0000313" key="7">
    <source>
        <dbReference type="Proteomes" id="UP000261875"/>
    </source>
</evidence>
<dbReference type="Pfam" id="PF03538">
    <property type="entry name" value="VRP1"/>
    <property type="match status" value="1"/>
</dbReference>
<feature type="domain" description="Tc toxin complex TcA C-terminal TcB-binding" evidence="3">
    <location>
        <begin position="1956"/>
        <end position="2089"/>
    </location>
</feature>
<accession>A0A2U8I364</accession>
<dbReference type="RefSeq" id="WP_119797114.1">
    <property type="nucleotide sequence ID" value="NZ_CP021659.1"/>
</dbReference>
<dbReference type="Pfam" id="PF20220">
    <property type="entry name" value="ABC_toxin_N"/>
    <property type="match status" value="1"/>
</dbReference>
<feature type="coiled-coil region" evidence="2">
    <location>
        <begin position="1936"/>
        <end position="1991"/>
    </location>
</feature>
<keyword evidence="2" id="KW-0175">Coiled coil</keyword>
<evidence type="ECO:0000313" key="6">
    <source>
        <dbReference type="EMBL" id="AWK13560.1"/>
    </source>
</evidence>
<evidence type="ECO:0000259" key="4">
    <source>
        <dbReference type="Pfam" id="PF18413"/>
    </source>
</evidence>
<dbReference type="KEGG" id="fsm:CCS41_02045"/>
<sequence>MSISESLAKLKFYSLNEVAQISFNDFLEKTKFYSLEEKNAQVLYNTALEEQSQQRNALTRANPMLKNIPNIIYTDVSPQHEYNENFTTIKHDYAVADTPASMFSVFAYLAELYREAYGLHAKHSPYHLDKRRADLKTLALSQDNRDQEVSTLTLSNDILLQYVKEKMKEKGSTLDRKNKNDIYRFLYERKIYTNGNVNLNYYFNYHYEVIEWALKAQGTTVSRLLDNPFFAKRMIKSHLNPLLQAKNDFLFYQIVTTPKKTKYYYKLTGLSSEIIDAIIDPVSQHEQSDFEKVEKITRIKNYQARYHIPEEQAFILDNNTILITKNNNHQSPSQFDQLFNSPPLKGVRYELTGAQKRTHAPLEAQESAVLRQALAVDERELSIMCEMLTDAVVSQITYLSALYRIRLLARIHGLTISELAMLLRMLVNPSKSLTLFPIDMSDDQCAELIDKLYQRTYWLCEQGWRVDELYDMTTTEYNGVKTLEIETLIQTVAMGLSSALAQENPETTIQVSEQIAPFFLSSLALPSITVANFLLAWLDKLIPHANPSSLIINVNTFRNEIIKWNRDHLEINEKMIIFCQRLQQLAHIYHRLQLSEPELSLLVEQPHLLDASLTLIGHSIAHLELLTRIHSQIISLGDQVPQVLIALKQRNLTAAILAPMIQMDKETLQQAAKQVDIQRAERAEREVSLLDQTLGAVESTKTEAKKLAADLRKIADSHEDMRFSDFSSITNTLEWLTMAQELGIKTDDLRKLLRLSNVAYFADYPDWQAVSTALLAGQDAQQSRKIALELDKIVSRGLSHYYVASHGSQTTPPVITRDQVYQHLLIDNQVSTEVKTSKIAAAIAALQLYISRVLQRKEEEGLNTDVLNKPFFQNWENGNGRYSTWAAAAKLRYQPENYIDPLQRLEQSQMMDNFQQAISDAQLNNEMIEQAFKAYLTEFEQIANLSIISAYHDSVRSNEGLTYFVGENPNEKGAYYWRRIDQKQFSQGKFFVGAWSQWKKIDCAANPVAKLIRPVIYQSRLYLVWIEDQWEMAADNTDIRKQIKINKQKLKIAYLNYNGNWSSTFSFNILEEKRIKNLGLSCTEDNEKNIIAVYLYEKQDSHYSLTPEHTVGYAISENMICHVMSHESLIEYFPHVKNEFDVLNQKNKKVSYPYPGLYNYSITDNQDELISGRLKLSNDIGIIDSIESERNLFVTCESHKKNYLKLFIKPRLQFAHNYFSGYEESQHTLIGLMEKMGEVGHDNYIFYKIENKKKHQSGTKITLVICPNKCTVGIFNPYSSPDPTKNIKLYFYGRENPLFEPIIIKRGKNIFHISEFKYQSERPIQFQTPQNDIMKFNECVEIKLAEENIEFDNIFFETNFIKSSKEIKPTITDFFISMGNHHKEKTDNFFSELDSDRIVFESDEIEYIIENALFSSDIFTTTISMNFHKGAVITTKEWAIKIKRTHKADTSRLKINNDAGIQYLILNEAYREPLNTKFAKKLVSLSTRGIDAILNLETQKQEEISSKAQRDFHGANAIYFWELFYYVPMMVMKRLLQEQHFSQASRWLKYVYNPAGYAEAPTDTGALRRWNVLPLHVDEKKNNLESSGGRDPDAIAQAEPIHYRIATLMLYLDLLLERGDHAYRQLERDSLVEAKMWYMQALDLLGEKPVLKAFIWNEETTLKQASLVTDTEEDYSLPQGASLTVIPGEQLFLPEENTKFRRYWRIFEHRLYNLRHNLTLDGAQLSLPFYATPPDPRTLHSASLSSLQGIVSLPTQSVERPMLQRFPQMLDHAREMVLQLMQFGSTLLNVIERKDAEALNELLQTQALALMTTSIQLQDKTREELQQDLTALNLSVAGATARYKHYDELYEENINPGEQSVMDLSADASSVMTVAQGFNTTAAVLDMAPNLFGASNGGCKWDGLARGMVLSAEIVAARLRVAADKTSQFEMYCRRREEWDLQRKSAQSEIDQLTAQINGTEIRIQSADKQKEYLEAQQKQIQEQLLFLQSKFSNQKLYHWLRGQLTAIYKGFYDQTLSRCQMSERAWLWETAQEPQNFIPAGAWQGIYAGLLSGEILMLNLTQMETAYLQWDNRALEVERTVSLAQVYNQQALGENKFDLAKEIKELITNPETKTRGKDQNTLQINGKTLSASVNIHGLQISKDYPVALLPGKGLKKRLIKQISVSLPMLLGAYQDVQVTLSYQGSCQLPKGCTAIAVSRGINDHGQFQLNFNDEKYLPFEGIDIEDPGALVLRFPNATSKQKQPLQSLNDIILHIRYIICD</sequence>
<evidence type="ECO:0008006" key="8">
    <source>
        <dbReference type="Google" id="ProtNLM"/>
    </source>
</evidence>
<protein>
    <recommendedName>
        <fullName evidence="8">Toxin</fullName>
    </recommendedName>
</protein>
<evidence type="ECO:0000259" key="3">
    <source>
        <dbReference type="Pfam" id="PF18276"/>
    </source>
</evidence>
<dbReference type="EMBL" id="CP021659">
    <property type="protein sequence ID" value="AWK13560.1"/>
    <property type="molecule type" value="Genomic_DNA"/>
</dbReference>
<keyword evidence="1" id="KW-0843">Virulence</keyword>
<dbReference type="OrthoDB" id="9781691at2"/>
<dbReference type="Proteomes" id="UP000261875">
    <property type="component" value="Chromosome"/>
</dbReference>
<proteinExistence type="predicted"/>
<evidence type="ECO:0000259" key="5">
    <source>
        <dbReference type="Pfam" id="PF20220"/>
    </source>
</evidence>
<evidence type="ECO:0000256" key="2">
    <source>
        <dbReference type="SAM" id="Coils"/>
    </source>
</evidence>
<dbReference type="Pfam" id="PF18276">
    <property type="entry name" value="TcA_TcB_BD"/>
    <property type="match status" value="2"/>
</dbReference>
<reference evidence="6 7" key="1">
    <citation type="submission" date="2017-05" db="EMBL/GenBank/DDBJ databases">
        <title>Genome sequence of Candidatus Fukatsuia symbiotica and Candidatus Hamiltonella defensa from Acyrthosiphon pisum strain 5D.</title>
        <authorList>
            <person name="Patel V.A."/>
            <person name="Chevignon G."/>
            <person name="Russell J.A."/>
            <person name="Oliver K.M."/>
        </authorList>
    </citation>
    <scope>NUCLEOTIDE SEQUENCE [LARGE SCALE GENOMIC DNA]</scope>
    <source>
        <strain evidence="6 7">5D</strain>
    </source>
</reference>
<name>A0A2U8I364_9GAMM</name>
<dbReference type="InterPro" id="IPR040840">
    <property type="entry name" value="TcA_TcB_BD"/>
</dbReference>
<organism evidence="6 7">
    <name type="scientific">Candidatus Fukatsuia symbiotica</name>
    <dbReference type="NCBI Taxonomy" id="1878942"/>
    <lineage>
        <taxon>Bacteria</taxon>
        <taxon>Pseudomonadati</taxon>
        <taxon>Pseudomonadota</taxon>
        <taxon>Gammaproteobacteria</taxon>
        <taxon>Enterobacterales</taxon>
        <taxon>Yersiniaceae</taxon>
        <taxon>Candidatus Fukatsuia</taxon>
    </lineage>
</organism>
<dbReference type="InterPro" id="IPR018003">
    <property type="entry name" value="Insecticidal_toxin/plasmid_vir"/>
</dbReference>
<evidence type="ECO:0000256" key="1">
    <source>
        <dbReference type="ARBA" id="ARBA00023026"/>
    </source>
</evidence>
<dbReference type="InterPro" id="IPR041079">
    <property type="entry name" value="Neuraminidase-like"/>
</dbReference>
<keyword evidence="7" id="KW-1185">Reference proteome</keyword>